<dbReference type="SUPFAM" id="SSF103473">
    <property type="entry name" value="MFS general substrate transporter"/>
    <property type="match status" value="1"/>
</dbReference>
<proteinExistence type="predicted"/>
<dbReference type="Proteomes" id="UP000288716">
    <property type="component" value="Unassembled WGS sequence"/>
</dbReference>
<dbReference type="InterPro" id="IPR049680">
    <property type="entry name" value="FLVCR1-2_SLC49-like"/>
</dbReference>
<dbReference type="OrthoDB" id="422206at2759"/>
<feature type="transmembrane region" description="Helical" evidence="5">
    <location>
        <begin position="239"/>
        <end position="264"/>
    </location>
</feature>
<evidence type="ECO:0000256" key="3">
    <source>
        <dbReference type="ARBA" id="ARBA00022989"/>
    </source>
</evidence>
<dbReference type="InterPro" id="IPR036259">
    <property type="entry name" value="MFS_trans_sf"/>
</dbReference>
<dbReference type="Gene3D" id="1.20.1250.20">
    <property type="entry name" value="MFS general substrate transporter like domains"/>
    <property type="match status" value="2"/>
</dbReference>
<feature type="transmembrane region" description="Helical" evidence="5">
    <location>
        <begin position="163"/>
        <end position="183"/>
    </location>
</feature>
<evidence type="ECO:0000313" key="6">
    <source>
        <dbReference type="EMBL" id="RWS22580.1"/>
    </source>
</evidence>
<gene>
    <name evidence="6" type="ORF">B4U80_01528</name>
</gene>
<protein>
    <recommendedName>
        <fullName evidence="8">Feline leukemia virus subgroup C receptor-related protein 2-like protein</fullName>
    </recommendedName>
</protein>
<feature type="transmembrane region" description="Helical" evidence="5">
    <location>
        <begin position="128"/>
        <end position="148"/>
    </location>
</feature>
<evidence type="ECO:0000256" key="1">
    <source>
        <dbReference type="ARBA" id="ARBA00004141"/>
    </source>
</evidence>
<evidence type="ECO:0000256" key="2">
    <source>
        <dbReference type="ARBA" id="ARBA00022692"/>
    </source>
</evidence>
<dbReference type="Pfam" id="PF07690">
    <property type="entry name" value="MFS_1"/>
    <property type="match status" value="1"/>
</dbReference>
<dbReference type="GO" id="GO:0022857">
    <property type="term" value="F:transmembrane transporter activity"/>
    <property type="evidence" value="ECO:0007669"/>
    <property type="project" value="InterPro"/>
</dbReference>
<dbReference type="AlphaFoldDB" id="A0A443S4X4"/>
<keyword evidence="7" id="KW-1185">Reference proteome</keyword>
<evidence type="ECO:0000256" key="4">
    <source>
        <dbReference type="ARBA" id="ARBA00023136"/>
    </source>
</evidence>
<feature type="transmembrane region" description="Helical" evidence="5">
    <location>
        <begin position="38"/>
        <end position="56"/>
    </location>
</feature>
<sequence>MFSLLNLMQSFQWLQYTIIANIIENYYNVTNDEVNLTSIVYFVAVLALMIPSNWLLEKIGLRNHVILGAFFNCLGTLIKCLANRPSLFYVSLAGQSFVALSQVCLEPLPAQIARVWFPVNEASRATSIGLLSMFAGNLLATSLPVVLVPNSEARDEISLGLDYMFIGQAVISTALFFWVIFRFEEKPPTPPSRSKAFVVSLRQHQNKKLWYKSSIYTMYGLSALLFFIIYLTLKLNNVALVLTVLTAIGFTIGCWSAICINLAAELTYPQPESVSSGVLMMVSELISTAMTMIVSHLILNYKTIVTTTFYSISMLVAIVFTFFLKVNLKHEINERENEPILNGKSKTLYTNGVNGI</sequence>
<evidence type="ECO:0008006" key="8">
    <source>
        <dbReference type="Google" id="ProtNLM"/>
    </source>
</evidence>
<dbReference type="InterPro" id="IPR011701">
    <property type="entry name" value="MFS"/>
</dbReference>
<dbReference type="VEuPathDB" id="VectorBase:LDEU009460"/>
<name>A0A443S4X4_9ACAR</name>
<feature type="transmembrane region" description="Helical" evidence="5">
    <location>
        <begin position="304"/>
        <end position="324"/>
    </location>
</feature>
<comment type="caution">
    <text evidence="6">The sequence shown here is derived from an EMBL/GenBank/DDBJ whole genome shotgun (WGS) entry which is preliminary data.</text>
</comment>
<keyword evidence="2 5" id="KW-0812">Transmembrane</keyword>
<evidence type="ECO:0000256" key="5">
    <source>
        <dbReference type="SAM" id="Phobius"/>
    </source>
</evidence>
<dbReference type="PANTHER" id="PTHR10924:SF4">
    <property type="entry name" value="GH15861P"/>
    <property type="match status" value="1"/>
</dbReference>
<dbReference type="GO" id="GO:0016020">
    <property type="term" value="C:membrane"/>
    <property type="evidence" value="ECO:0007669"/>
    <property type="project" value="UniProtKB-SubCell"/>
</dbReference>
<feature type="transmembrane region" description="Helical" evidence="5">
    <location>
        <begin position="215"/>
        <end position="233"/>
    </location>
</feature>
<feature type="transmembrane region" description="Helical" evidence="5">
    <location>
        <begin position="276"/>
        <end position="298"/>
    </location>
</feature>
<dbReference type="EMBL" id="NCKV01008411">
    <property type="protein sequence ID" value="RWS22580.1"/>
    <property type="molecule type" value="Genomic_DNA"/>
</dbReference>
<comment type="subcellular location">
    <subcellularLocation>
        <location evidence="1">Membrane</location>
        <topology evidence="1">Multi-pass membrane protein</topology>
    </subcellularLocation>
</comment>
<accession>A0A443S4X4</accession>
<organism evidence="6 7">
    <name type="scientific">Leptotrombidium deliense</name>
    <dbReference type="NCBI Taxonomy" id="299467"/>
    <lineage>
        <taxon>Eukaryota</taxon>
        <taxon>Metazoa</taxon>
        <taxon>Ecdysozoa</taxon>
        <taxon>Arthropoda</taxon>
        <taxon>Chelicerata</taxon>
        <taxon>Arachnida</taxon>
        <taxon>Acari</taxon>
        <taxon>Acariformes</taxon>
        <taxon>Trombidiformes</taxon>
        <taxon>Prostigmata</taxon>
        <taxon>Anystina</taxon>
        <taxon>Parasitengona</taxon>
        <taxon>Trombiculoidea</taxon>
        <taxon>Trombiculidae</taxon>
        <taxon>Leptotrombidium</taxon>
    </lineage>
</organism>
<evidence type="ECO:0000313" key="7">
    <source>
        <dbReference type="Proteomes" id="UP000288716"/>
    </source>
</evidence>
<keyword evidence="4 5" id="KW-0472">Membrane</keyword>
<dbReference type="PANTHER" id="PTHR10924">
    <property type="entry name" value="MAJOR FACILITATOR SUPERFAMILY PROTEIN-RELATED"/>
    <property type="match status" value="1"/>
</dbReference>
<keyword evidence="3 5" id="KW-1133">Transmembrane helix</keyword>
<reference evidence="6 7" key="1">
    <citation type="journal article" date="2018" name="Gigascience">
        <title>Genomes of trombidid mites reveal novel predicted allergens and laterally-transferred genes associated with secondary metabolism.</title>
        <authorList>
            <person name="Dong X."/>
            <person name="Chaisiri K."/>
            <person name="Xia D."/>
            <person name="Armstrong S.D."/>
            <person name="Fang Y."/>
            <person name="Donnelly M.J."/>
            <person name="Kadowaki T."/>
            <person name="McGarry J.W."/>
            <person name="Darby A.C."/>
            <person name="Makepeace B.L."/>
        </authorList>
    </citation>
    <scope>NUCLEOTIDE SEQUENCE [LARGE SCALE GENOMIC DNA]</scope>
    <source>
        <strain evidence="6">UoL-UT</strain>
    </source>
</reference>